<name>A0A8X6X8B3_9ARAC</name>
<proteinExistence type="predicted"/>
<accession>A0A8X6X8B3</accession>
<gene>
    <name evidence="1" type="primary">NCL1_48983</name>
    <name evidence="1" type="ORF">TNIN_164881</name>
</gene>
<sequence length="285" mass="34669">MDMLFPSVCHQLTLTKINNSQDEMSYITRMRNAIKFQIENTEDYKYLKYYDFQHIILCPLTRRFELELCLRHTHTQSLLKVVKFQVLMHNYTPFLQWPTIIIDHDHFPEQQNPDKKEKCIRSVDTYEKSKRYLVTIFKNPRRYYFVNSWCVWNLLKSHIFMNTRLDNRQINSEEYLNSIQTSIWRRVYANNYTYFCSSDTNIAVYVKEQMQRTISDYVLNEIIKRQRGECFNQFGVLENLAGPYYYVLPHQVERDNQRIKQFIQLIFKIIDKSYAGEMFSFHIVN</sequence>
<evidence type="ECO:0000313" key="2">
    <source>
        <dbReference type="Proteomes" id="UP000886998"/>
    </source>
</evidence>
<comment type="caution">
    <text evidence="1">The sequence shown here is derived from an EMBL/GenBank/DDBJ whole genome shotgun (WGS) entry which is preliminary data.</text>
</comment>
<protein>
    <submittedName>
        <fullName evidence="1">Uncharacterized protein</fullName>
    </submittedName>
</protein>
<dbReference type="Proteomes" id="UP000886998">
    <property type="component" value="Unassembled WGS sequence"/>
</dbReference>
<keyword evidence="2" id="KW-1185">Reference proteome</keyword>
<reference evidence="1" key="1">
    <citation type="submission" date="2020-08" db="EMBL/GenBank/DDBJ databases">
        <title>Multicomponent nature underlies the extraordinary mechanical properties of spider dragline silk.</title>
        <authorList>
            <person name="Kono N."/>
            <person name="Nakamura H."/>
            <person name="Mori M."/>
            <person name="Yoshida Y."/>
            <person name="Ohtoshi R."/>
            <person name="Malay A.D."/>
            <person name="Moran D.A.P."/>
            <person name="Tomita M."/>
            <person name="Numata K."/>
            <person name="Arakawa K."/>
        </authorList>
    </citation>
    <scope>NUCLEOTIDE SEQUENCE</scope>
</reference>
<dbReference type="OrthoDB" id="10451068at2759"/>
<dbReference type="AlphaFoldDB" id="A0A8X6X8B3"/>
<evidence type="ECO:0000313" key="1">
    <source>
        <dbReference type="EMBL" id="GFY48800.1"/>
    </source>
</evidence>
<organism evidence="1 2">
    <name type="scientific">Trichonephila inaurata madagascariensis</name>
    <dbReference type="NCBI Taxonomy" id="2747483"/>
    <lineage>
        <taxon>Eukaryota</taxon>
        <taxon>Metazoa</taxon>
        <taxon>Ecdysozoa</taxon>
        <taxon>Arthropoda</taxon>
        <taxon>Chelicerata</taxon>
        <taxon>Arachnida</taxon>
        <taxon>Araneae</taxon>
        <taxon>Araneomorphae</taxon>
        <taxon>Entelegynae</taxon>
        <taxon>Araneoidea</taxon>
        <taxon>Nephilidae</taxon>
        <taxon>Trichonephila</taxon>
        <taxon>Trichonephila inaurata</taxon>
    </lineage>
</organism>
<dbReference type="EMBL" id="BMAV01006667">
    <property type="protein sequence ID" value="GFY48800.1"/>
    <property type="molecule type" value="Genomic_DNA"/>
</dbReference>